<comment type="caution">
    <text evidence="2">The sequence shown here is derived from an EMBL/GenBank/DDBJ whole genome shotgun (WGS) entry which is preliminary data.</text>
</comment>
<dbReference type="RefSeq" id="WP_344182225.1">
    <property type="nucleotide sequence ID" value="NZ_BAAANC010000004.1"/>
</dbReference>
<gene>
    <name evidence="2" type="ORF">GCM10009741_71230</name>
</gene>
<evidence type="ECO:0008006" key="4">
    <source>
        <dbReference type="Google" id="ProtNLM"/>
    </source>
</evidence>
<proteinExistence type="predicted"/>
<name>A0ABP4N6D2_9ACTN</name>
<sequence length="434" mass="46217">MRILPALAVTGGLVAALLVASPAHAVEPAPTNIKLSWKPNATERIVVSWDEASPVANVISLRQRGQTKVFRSWSTTAEQPNSIELWTGAVSSSYAGMRDGLPLELAVSAGSDGPEALSPGFDADVPVTPQRVSSTLAASGAMTVKWKSPPLTDLTPNDPLDLSSPVTYQAGYDAAGFSKIKIGGRTTATQLTYTLRSAHTLWVDAYNEWGSSSAYNFLSTYPTSVTAKVPAWAVYNRAAKITGTYAPAHEQRQIVLQARNTSTSAWYTVSSGKFSDGTFSFPFGTGGSRQYRAVAPATWFGNTLAYQGVSATSSSTTQLDVFGFFVSPQIGTYDRNTAGVYVYPQANTTATLQRWNGKTWTTVGPVAVKNGTGKGYIIAPKAGRTAYRYYVPATVYGGARFAAAYTNTFVNNVIPGMSTPCLPSQGCHYSTAPR</sequence>
<evidence type="ECO:0000313" key="2">
    <source>
        <dbReference type="EMBL" id="GAA1556388.1"/>
    </source>
</evidence>
<keyword evidence="3" id="KW-1185">Reference proteome</keyword>
<dbReference type="Proteomes" id="UP001500363">
    <property type="component" value="Unassembled WGS sequence"/>
</dbReference>
<reference evidence="3" key="1">
    <citation type="journal article" date="2019" name="Int. J. Syst. Evol. Microbiol.">
        <title>The Global Catalogue of Microorganisms (GCM) 10K type strain sequencing project: providing services to taxonomists for standard genome sequencing and annotation.</title>
        <authorList>
            <consortium name="The Broad Institute Genomics Platform"/>
            <consortium name="The Broad Institute Genome Sequencing Center for Infectious Disease"/>
            <person name="Wu L."/>
            <person name="Ma J."/>
        </authorList>
    </citation>
    <scope>NUCLEOTIDE SEQUENCE [LARGE SCALE GENOMIC DNA]</scope>
    <source>
        <strain evidence="3">JCM 14303</strain>
    </source>
</reference>
<feature type="signal peptide" evidence="1">
    <location>
        <begin position="1"/>
        <end position="25"/>
    </location>
</feature>
<feature type="chain" id="PRO_5046571547" description="Fibronectin type-III domain-containing protein" evidence="1">
    <location>
        <begin position="26"/>
        <end position="434"/>
    </location>
</feature>
<protein>
    <recommendedName>
        <fullName evidence="4">Fibronectin type-III domain-containing protein</fullName>
    </recommendedName>
</protein>
<keyword evidence="1" id="KW-0732">Signal</keyword>
<organism evidence="2 3">
    <name type="scientific">Kribbella lupini</name>
    <dbReference type="NCBI Taxonomy" id="291602"/>
    <lineage>
        <taxon>Bacteria</taxon>
        <taxon>Bacillati</taxon>
        <taxon>Actinomycetota</taxon>
        <taxon>Actinomycetes</taxon>
        <taxon>Propionibacteriales</taxon>
        <taxon>Kribbellaceae</taxon>
        <taxon>Kribbella</taxon>
    </lineage>
</organism>
<dbReference type="EMBL" id="BAAANC010000004">
    <property type="protein sequence ID" value="GAA1556388.1"/>
    <property type="molecule type" value="Genomic_DNA"/>
</dbReference>
<evidence type="ECO:0000313" key="3">
    <source>
        <dbReference type="Proteomes" id="UP001500363"/>
    </source>
</evidence>
<accession>A0ABP4N6D2</accession>
<evidence type="ECO:0000256" key="1">
    <source>
        <dbReference type="SAM" id="SignalP"/>
    </source>
</evidence>